<feature type="domain" description="Cytochrome c-type biogenesis protein H TPR" evidence="8">
    <location>
        <begin position="134"/>
        <end position="264"/>
    </location>
</feature>
<sequence length="409" mass="44029">MNLVFFLIAGVFMLAAFAFVLPPLWRARELQPSDLDHRNIEIARSRLAELKSNLRAGGITRAQFDEQAAELELALSDDLSIESRVKAAHGRGRWMAYVVALAVPLLAGSLYFSLGRFDVVGHGEELAKAAPDGMPTAADIEKMVAGLAEKMKANPDNAEGWLMLGKSYKYLEQYPKAADAFANAYRLLGDKPEVMLLYADALAFAADKNLAGKPSELIFKALELEPENPNGLWLAGLSKVQQGDPKAAAVLWRKLESLLPEGSEPRKEMQNIIAGLPGQAQAAAGEPKTPPATVPAKSITVEVGLAPELRSSASPDDTVFIYAQAPSGPKMPLAIVRKQVSDLPLKVTLDDSTAMMPAMKLSNFGEVKLLARISKSGQAVAQPGDLIGTVENAAMPGRSEYKILINQQM</sequence>
<dbReference type="HOGENOM" id="CLU_036074_2_1_6"/>
<dbReference type="InterPro" id="IPR011990">
    <property type="entry name" value="TPR-like_helical_dom_sf"/>
</dbReference>
<gene>
    <name evidence="9" type="ORF">Metal_1029</name>
</gene>
<evidence type="ECO:0000313" key="10">
    <source>
        <dbReference type="Proteomes" id="UP000005090"/>
    </source>
</evidence>
<dbReference type="Pfam" id="PF23914">
    <property type="entry name" value="TPR_CcmH_CycH"/>
    <property type="match status" value="1"/>
</dbReference>
<feature type="transmembrane region" description="Helical" evidence="6">
    <location>
        <begin position="94"/>
        <end position="114"/>
    </location>
</feature>
<reference evidence="9 10" key="1">
    <citation type="journal article" date="2013" name="Genome Announc.">
        <title>Genome Sequence of the Obligate Gammaproteobacterial Methanotroph Methylomicrobium album Strain BG8.</title>
        <authorList>
            <person name="Kits K.D."/>
            <person name="Kalyuzhnaya M.G."/>
            <person name="Klotz M.G."/>
            <person name="Jetten M.S."/>
            <person name="Op den Camp H.J."/>
            <person name="Vuilleumier S."/>
            <person name="Bringel F."/>
            <person name="Dispirito A.A."/>
            <person name="Murrell J.C."/>
            <person name="Bruce D."/>
            <person name="Cheng J.F."/>
            <person name="Copeland A."/>
            <person name="Goodwin L."/>
            <person name="Hauser L."/>
            <person name="Lajus A."/>
            <person name="Land M.L."/>
            <person name="Lapidus A."/>
            <person name="Lucas S."/>
            <person name="Medigue C."/>
            <person name="Pitluck S."/>
            <person name="Woyke T."/>
            <person name="Zeytun A."/>
            <person name="Stein L.Y."/>
        </authorList>
    </citation>
    <scope>NUCLEOTIDE SEQUENCE [LARGE SCALE GENOMIC DNA]</scope>
    <source>
        <strain evidence="9 10">BG8</strain>
    </source>
</reference>
<keyword evidence="10" id="KW-1185">Reference proteome</keyword>
<evidence type="ECO:0000259" key="7">
    <source>
        <dbReference type="Pfam" id="PF23892"/>
    </source>
</evidence>
<evidence type="ECO:0000256" key="2">
    <source>
        <dbReference type="ARBA" id="ARBA00022737"/>
    </source>
</evidence>
<dbReference type="PANTHER" id="PTHR47870">
    <property type="entry name" value="CYTOCHROME C-TYPE BIOGENESIS PROTEIN CCMH"/>
    <property type="match status" value="1"/>
</dbReference>
<dbReference type="AlphaFoldDB" id="H8GH57"/>
<evidence type="ECO:0000313" key="9">
    <source>
        <dbReference type="EMBL" id="EIC28848.1"/>
    </source>
</evidence>
<dbReference type="Pfam" id="PF23892">
    <property type="entry name" value="Ig_CycH"/>
    <property type="match status" value="1"/>
</dbReference>
<dbReference type="InterPro" id="IPR017560">
    <property type="entry name" value="Cyt_c_biogenesis_CcmI"/>
</dbReference>
<dbReference type="InterPro" id="IPR019734">
    <property type="entry name" value="TPR_rpt"/>
</dbReference>
<protein>
    <submittedName>
        <fullName evidence="9">Cytochrome c-type biogenesis protein CcmI</fullName>
    </submittedName>
</protein>
<feature type="domain" description="Cytochrome c-type biogenesis protein H Ig-like" evidence="7">
    <location>
        <begin position="299"/>
        <end position="406"/>
    </location>
</feature>
<dbReference type="PANTHER" id="PTHR47870:SF4">
    <property type="entry name" value="CYTOCHROME C-TYPE BIOGENESIS PROTEIN CYCH"/>
    <property type="match status" value="1"/>
</dbReference>
<evidence type="ECO:0000259" key="8">
    <source>
        <dbReference type="Pfam" id="PF23914"/>
    </source>
</evidence>
<dbReference type="Gene3D" id="1.25.40.10">
    <property type="entry name" value="Tetratricopeptide repeat domain"/>
    <property type="match status" value="1"/>
</dbReference>
<dbReference type="InterPro" id="IPR056412">
    <property type="entry name" value="Ig_CycH"/>
</dbReference>
<keyword evidence="6" id="KW-0472">Membrane</keyword>
<proteinExistence type="predicted"/>
<accession>H8GH57</accession>
<dbReference type="PROSITE" id="PS50005">
    <property type="entry name" value="TPR"/>
    <property type="match status" value="1"/>
</dbReference>
<dbReference type="GO" id="GO:0005886">
    <property type="term" value="C:plasma membrane"/>
    <property type="evidence" value="ECO:0007669"/>
    <property type="project" value="TreeGrafter"/>
</dbReference>
<organism evidence="9 10">
    <name type="scientific">Methylomicrobium album BG8</name>
    <dbReference type="NCBI Taxonomy" id="686340"/>
    <lineage>
        <taxon>Bacteria</taxon>
        <taxon>Pseudomonadati</taxon>
        <taxon>Pseudomonadota</taxon>
        <taxon>Gammaproteobacteria</taxon>
        <taxon>Methylococcales</taxon>
        <taxon>Methylococcaceae</taxon>
        <taxon>Methylomicrobium</taxon>
    </lineage>
</organism>
<keyword evidence="4 5" id="KW-0802">TPR repeat</keyword>
<keyword evidence="6" id="KW-0812">Transmembrane</keyword>
<dbReference type="GO" id="GO:0017004">
    <property type="term" value="P:cytochrome complex assembly"/>
    <property type="evidence" value="ECO:0007669"/>
    <property type="project" value="UniProtKB-KW"/>
</dbReference>
<dbReference type="InterPro" id="IPR051263">
    <property type="entry name" value="C-type_cytochrome_biogenesis"/>
</dbReference>
<name>H8GH57_METAL</name>
<dbReference type="NCBIfam" id="TIGR03142">
    <property type="entry name" value="cytochro_ccmI"/>
    <property type="match status" value="1"/>
</dbReference>
<evidence type="ECO:0000256" key="4">
    <source>
        <dbReference type="ARBA" id="ARBA00022803"/>
    </source>
</evidence>
<evidence type="ECO:0000256" key="1">
    <source>
        <dbReference type="ARBA" id="ARBA00004196"/>
    </source>
</evidence>
<dbReference type="Proteomes" id="UP000005090">
    <property type="component" value="Chromosome"/>
</dbReference>
<dbReference type="EMBL" id="CM001475">
    <property type="protein sequence ID" value="EIC28848.1"/>
    <property type="molecule type" value="Genomic_DNA"/>
</dbReference>
<keyword evidence="2" id="KW-0677">Repeat</keyword>
<dbReference type="InterPro" id="IPR056413">
    <property type="entry name" value="TPR_CcmH_CycH"/>
</dbReference>
<evidence type="ECO:0000256" key="3">
    <source>
        <dbReference type="ARBA" id="ARBA00022748"/>
    </source>
</evidence>
<dbReference type="eggNOG" id="COG4235">
    <property type="taxonomic scope" value="Bacteria"/>
</dbReference>
<keyword evidence="6" id="KW-1133">Transmembrane helix</keyword>
<evidence type="ECO:0000256" key="5">
    <source>
        <dbReference type="PROSITE-ProRule" id="PRU00339"/>
    </source>
</evidence>
<dbReference type="GO" id="GO:0030313">
    <property type="term" value="C:cell envelope"/>
    <property type="evidence" value="ECO:0007669"/>
    <property type="project" value="UniProtKB-SubCell"/>
</dbReference>
<evidence type="ECO:0000256" key="6">
    <source>
        <dbReference type="SAM" id="Phobius"/>
    </source>
</evidence>
<keyword evidence="3" id="KW-0201">Cytochrome c-type biogenesis</keyword>
<dbReference type="SUPFAM" id="SSF48452">
    <property type="entry name" value="TPR-like"/>
    <property type="match status" value="1"/>
</dbReference>
<feature type="repeat" description="TPR" evidence="5">
    <location>
        <begin position="158"/>
        <end position="191"/>
    </location>
</feature>
<comment type="subcellular location">
    <subcellularLocation>
        <location evidence="1">Cell envelope</location>
    </subcellularLocation>
</comment>
<dbReference type="RefSeq" id="WP_005370241.1">
    <property type="nucleotide sequence ID" value="NZ_CM001475.1"/>
</dbReference>
<dbReference type="STRING" id="686340.Metal_1029"/>